<keyword evidence="1" id="KW-0479">Metal-binding</keyword>
<reference evidence="7 8" key="1">
    <citation type="submission" date="2020-08" db="EMBL/GenBank/DDBJ databases">
        <authorList>
            <person name="Koutsovoulos G."/>
            <person name="Danchin GJ E."/>
        </authorList>
    </citation>
    <scope>NUCLEOTIDE SEQUENCE [LARGE SCALE GENOMIC DNA]</scope>
</reference>
<feature type="region of interest" description="Disordered" evidence="4">
    <location>
        <begin position="650"/>
        <end position="727"/>
    </location>
</feature>
<name>A0A6V7W8C7_MELEN</name>
<feature type="compositionally biased region" description="Basic residues" evidence="4">
    <location>
        <begin position="40"/>
        <end position="52"/>
    </location>
</feature>
<dbReference type="PROSITE" id="PS50222">
    <property type="entry name" value="EF_HAND_2"/>
    <property type="match status" value="4"/>
</dbReference>
<evidence type="ECO:0000256" key="5">
    <source>
        <dbReference type="SAM" id="Phobius"/>
    </source>
</evidence>
<comment type="caution">
    <text evidence="7">The sequence shown here is derived from an EMBL/GenBank/DDBJ whole genome shotgun (WGS) entry which is preliminary data.</text>
</comment>
<feature type="region of interest" description="Disordered" evidence="4">
    <location>
        <begin position="108"/>
        <end position="154"/>
    </location>
</feature>
<accession>A0A6V7W8C7</accession>
<dbReference type="EMBL" id="CAJEWN010000465">
    <property type="protein sequence ID" value="CAD2183354.1"/>
    <property type="molecule type" value="Genomic_DNA"/>
</dbReference>
<feature type="compositionally biased region" description="Polar residues" evidence="4">
    <location>
        <begin position="758"/>
        <end position="771"/>
    </location>
</feature>
<gene>
    <name evidence="7" type="ORF">MENT_LOCUS35642</name>
</gene>
<feature type="domain" description="EF-hand" evidence="6">
    <location>
        <begin position="339"/>
        <end position="374"/>
    </location>
</feature>
<dbReference type="OrthoDB" id="26525at2759"/>
<dbReference type="Proteomes" id="UP000580250">
    <property type="component" value="Unassembled WGS sequence"/>
</dbReference>
<dbReference type="PANTHER" id="PTHR10827:SF98">
    <property type="entry name" value="45 KDA CALCIUM-BINDING PROTEIN"/>
    <property type="match status" value="1"/>
</dbReference>
<organism evidence="7 8">
    <name type="scientific">Meloidogyne enterolobii</name>
    <name type="common">Root-knot nematode worm</name>
    <name type="synonym">Meloidogyne mayaguensis</name>
    <dbReference type="NCBI Taxonomy" id="390850"/>
    <lineage>
        <taxon>Eukaryota</taxon>
        <taxon>Metazoa</taxon>
        <taxon>Ecdysozoa</taxon>
        <taxon>Nematoda</taxon>
        <taxon>Chromadorea</taxon>
        <taxon>Rhabditida</taxon>
        <taxon>Tylenchina</taxon>
        <taxon>Tylenchomorpha</taxon>
        <taxon>Tylenchoidea</taxon>
        <taxon>Meloidogynidae</taxon>
        <taxon>Meloidogyninae</taxon>
        <taxon>Meloidogyne</taxon>
    </lineage>
</organism>
<dbReference type="InterPro" id="IPR002048">
    <property type="entry name" value="EF_hand_dom"/>
</dbReference>
<feature type="region of interest" description="Disordered" evidence="4">
    <location>
        <begin position="830"/>
        <end position="881"/>
    </location>
</feature>
<feature type="compositionally biased region" description="Basic and acidic residues" evidence="4">
    <location>
        <begin position="504"/>
        <end position="513"/>
    </location>
</feature>
<keyword evidence="3" id="KW-0106">Calcium</keyword>
<keyword evidence="5" id="KW-0812">Transmembrane</keyword>
<dbReference type="SMART" id="SM00054">
    <property type="entry name" value="EFh"/>
    <property type="match status" value="9"/>
</dbReference>
<evidence type="ECO:0000256" key="2">
    <source>
        <dbReference type="ARBA" id="ARBA00022737"/>
    </source>
</evidence>
<dbReference type="GO" id="GO:0005783">
    <property type="term" value="C:endoplasmic reticulum"/>
    <property type="evidence" value="ECO:0007669"/>
    <property type="project" value="TreeGrafter"/>
</dbReference>
<dbReference type="SUPFAM" id="SSF47473">
    <property type="entry name" value="EF-hand"/>
    <property type="match status" value="3"/>
</dbReference>
<feature type="compositionally biased region" description="Low complexity" evidence="4">
    <location>
        <begin position="855"/>
        <end position="866"/>
    </location>
</feature>
<feature type="compositionally biased region" description="Low complexity" evidence="4">
    <location>
        <begin position="141"/>
        <end position="154"/>
    </location>
</feature>
<feature type="region of interest" description="Disordered" evidence="4">
    <location>
        <begin position="492"/>
        <end position="513"/>
    </location>
</feature>
<feature type="compositionally biased region" description="Acidic residues" evidence="4">
    <location>
        <begin position="701"/>
        <end position="710"/>
    </location>
</feature>
<evidence type="ECO:0000256" key="3">
    <source>
        <dbReference type="ARBA" id="ARBA00022837"/>
    </source>
</evidence>
<feature type="region of interest" description="Disordered" evidence="4">
    <location>
        <begin position="73"/>
        <end position="93"/>
    </location>
</feature>
<feature type="region of interest" description="Disordered" evidence="4">
    <location>
        <begin position="170"/>
        <end position="211"/>
    </location>
</feature>
<keyword evidence="5" id="KW-0472">Membrane</keyword>
<feature type="region of interest" description="Disordered" evidence="4">
    <location>
        <begin position="758"/>
        <end position="778"/>
    </location>
</feature>
<evidence type="ECO:0000313" key="8">
    <source>
        <dbReference type="Proteomes" id="UP000580250"/>
    </source>
</evidence>
<evidence type="ECO:0000259" key="6">
    <source>
        <dbReference type="PROSITE" id="PS50222"/>
    </source>
</evidence>
<dbReference type="PROSITE" id="PS00018">
    <property type="entry name" value="EF_HAND_1"/>
    <property type="match status" value="4"/>
</dbReference>
<sequence>MALPPLNRQRLRNVFLIFNYLLAFTLIITESLPLEGKNLKRSNQSHHKRQARNHNNTSGQIYPAEALVPKVTKQLDDPHQSSQPQFVANNGPLIRMPDGQFVLATSVSEQQNRQLPQPIQTNQQQSHITQSESKGVEHGSESSSSPSIPEGAQSSLTITSTIPEQLTTTLPTETTENELLQTSSSPFSSSTTSSPSSTNSPTHIPSVDKSVDLDGDGALSLNEVQYAAFVHHGLSSSVVENLFNDVDFNKDGFLSSIEFNEIRPLVLAKAENAALRYLQNVDSDHNGLLSLHEAKAYILREYGISNRDVERIWRLVVPSSGDEMDAVLFSKLRRRVRGMSIRLARQIMKTADRDQDGHIDMREAAMIAFEQEGIGAGEVVEMLASVDDNNDGQLNAPEFADFERIVRAKAVETSKKALKVVDTDGSGTLTMDEAKKIAFDHYGFDEATLEPFFAQADENEDGQLDAVEFAGFRSVIRGRAVKNALMLLPEMDEDGDGSINEGEAEQRARREDDMSGAETHSLFAVADQDRNGLLDKVELADFVRLVRLTSIKFVSDHFRDYDTNRDKQITLDELERLVKDRYKLEPTLIRRFFDKVDVDRSGDLNPGEIVDFRHEVRRFAQDRVMQAELEEQNRKEMAEIEQRLRQEALAKKQPTTTSILPPEQPKVATEETKTTTKTSEIATTNSDLINTKTPTDSSNSQEEEEIENIGEEGKTKEKQKQVEQQTNQTNNVFANVLENATTTTIENNVVKMNENETINRQPTTTTNNSQLVEEKQNNKINEENVVVRDKNETTTNLNIQTTSTQQQQLLGNTTTIINLQTTEMTTNILNSTTTVETNKEQISTKKQKKKRRKGSTTTTPTTTTTTAAEESYEDQEGEEQR</sequence>
<evidence type="ECO:0000256" key="4">
    <source>
        <dbReference type="SAM" id="MobiDB-lite"/>
    </source>
</evidence>
<feature type="compositionally biased region" description="Low complexity" evidence="4">
    <location>
        <begin position="114"/>
        <end position="125"/>
    </location>
</feature>
<proteinExistence type="predicted"/>
<feature type="domain" description="EF-hand" evidence="6">
    <location>
        <begin position="409"/>
        <end position="444"/>
    </location>
</feature>
<dbReference type="PANTHER" id="PTHR10827">
    <property type="entry name" value="RETICULOCALBIN"/>
    <property type="match status" value="1"/>
</dbReference>
<feature type="domain" description="EF-hand" evidence="6">
    <location>
        <begin position="234"/>
        <end position="269"/>
    </location>
</feature>
<feature type="compositionally biased region" description="Polar residues" evidence="4">
    <location>
        <begin position="685"/>
        <end position="700"/>
    </location>
</feature>
<dbReference type="AlphaFoldDB" id="A0A6V7W8C7"/>
<evidence type="ECO:0000256" key="1">
    <source>
        <dbReference type="ARBA" id="ARBA00022723"/>
    </source>
</evidence>
<feature type="compositionally biased region" description="Low complexity" evidence="4">
    <location>
        <begin position="675"/>
        <end position="684"/>
    </location>
</feature>
<feature type="compositionally biased region" description="Acidic residues" evidence="4">
    <location>
        <begin position="870"/>
        <end position="881"/>
    </location>
</feature>
<feature type="domain" description="EF-hand" evidence="6">
    <location>
        <begin position="549"/>
        <end position="584"/>
    </location>
</feature>
<keyword evidence="2" id="KW-0677">Repeat</keyword>
<feature type="compositionally biased region" description="Low complexity" evidence="4">
    <location>
        <begin position="170"/>
        <end position="205"/>
    </location>
</feature>
<evidence type="ECO:0000313" key="7">
    <source>
        <dbReference type="EMBL" id="CAD2183354.1"/>
    </source>
</evidence>
<dbReference type="InterPro" id="IPR011992">
    <property type="entry name" value="EF-hand-dom_pair"/>
</dbReference>
<dbReference type="GO" id="GO:0005509">
    <property type="term" value="F:calcium ion binding"/>
    <property type="evidence" value="ECO:0007669"/>
    <property type="project" value="InterPro"/>
</dbReference>
<feature type="transmembrane region" description="Helical" evidence="5">
    <location>
        <begin position="12"/>
        <end position="34"/>
    </location>
</feature>
<keyword evidence="5" id="KW-1133">Transmembrane helix</keyword>
<protein>
    <recommendedName>
        <fullName evidence="6">EF-hand domain-containing protein</fullName>
    </recommendedName>
</protein>
<dbReference type="InterPro" id="IPR018247">
    <property type="entry name" value="EF_Hand_1_Ca_BS"/>
</dbReference>
<feature type="region of interest" description="Disordered" evidence="4">
    <location>
        <begin position="40"/>
        <end position="60"/>
    </location>
</feature>
<feature type="compositionally biased region" description="Basic residues" evidence="4">
    <location>
        <begin position="845"/>
        <end position="854"/>
    </location>
</feature>
<feature type="compositionally biased region" description="Basic and acidic residues" evidence="4">
    <location>
        <begin position="711"/>
        <end position="721"/>
    </location>
</feature>
<dbReference type="GO" id="GO:0017156">
    <property type="term" value="P:calcium-ion regulated exocytosis"/>
    <property type="evidence" value="ECO:0007669"/>
    <property type="project" value="TreeGrafter"/>
</dbReference>
<dbReference type="Gene3D" id="1.10.238.10">
    <property type="entry name" value="EF-hand"/>
    <property type="match status" value="5"/>
</dbReference>